<keyword evidence="5" id="KW-0732">Signal</keyword>
<dbReference type="GO" id="GO:0009279">
    <property type="term" value="C:cell outer membrane"/>
    <property type="evidence" value="ECO:0007669"/>
    <property type="project" value="UniProtKB-SubCell"/>
</dbReference>
<evidence type="ECO:0000256" key="8">
    <source>
        <dbReference type="SAM" id="MobiDB-lite"/>
    </source>
</evidence>
<organism evidence="10 11">
    <name type="scientific">Luteimicrobium xylanilyticum</name>
    <dbReference type="NCBI Taxonomy" id="1133546"/>
    <lineage>
        <taxon>Bacteria</taxon>
        <taxon>Bacillati</taxon>
        <taxon>Actinomycetota</taxon>
        <taxon>Actinomycetes</taxon>
        <taxon>Micrococcales</taxon>
        <taxon>Luteimicrobium</taxon>
    </lineage>
</organism>
<dbReference type="NCBIfam" id="NF041518">
    <property type="entry name" value="choice_anch_Q"/>
    <property type="match status" value="1"/>
</dbReference>
<dbReference type="InterPro" id="IPR012334">
    <property type="entry name" value="Pectin_lyas_fold"/>
</dbReference>
<feature type="compositionally biased region" description="Gly residues" evidence="8">
    <location>
        <begin position="514"/>
        <end position="535"/>
    </location>
</feature>
<dbReference type="Pfam" id="PF02415">
    <property type="entry name" value="Chlam_PMP"/>
    <property type="match status" value="2"/>
</dbReference>
<dbReference type="Gene3D" id="2.160.20.10">
    <property type="entry name" value="Single-stranded right-handed beta-helix, Pectin lyase-like"/>
    <property type="match status" value="1"/>
</dbReference>
<evidence type="ECO:0000256" key="9">
    <source>
        <dbReference type="SAM" id="Phobius"/>
    </source>
</evidence>
<dbReference type="InterPro" id="IPR059226">
    <property type="entry name" value="Choice_anch_Q_dom"/>
</dbReference>
<evidence type="ECO:0000256" key="7">
    <source>
        <dbReference type="ARBA" id="ARBA00023237"/>
    </source>
</evidence>
<evidence type="ECO:0000313" key="10">
    <source>
        <dbReference type="EMBL" id="QFU97152.1"/>
    </source>
</evidence>
<dbReference type="Proteomes" id="UP000326702">
    <property type="component" value="Chromosome"/>
</dbReference>
<dbReference type="KEGG" id="lxl:KDY119_00646"/>
<keyword evidence="9" id="KW-1133">Transmembrane helix</keyword>
<evidence type="ECO:0000256" key="6">
    <source>
        <dbReference type="ARBA" id="ARBA00023136"/>
    </source>
</evidence>
<evidence type="ECO:0000313" key="11">
    <source>
        <dbReference type="Proteomes" id="UP000326702"/>
    </source>
</evidence>
<dbReference type="NCBIfam" id="TIGR01376">
    <property type="entry name" value="POMP_repeat"/>
    <property type="match status" value="2"/>
</dbReference>
<reference evidence="10 11" key="1">
    <citation type="submission" date="2019-10" db="EMBL/GenBank/DDBJ databases">
        <title>Genome sequence of Luteimicrobium xylanilyticum HY-24.</title>
        <authorList>
            <person name="Kim D.Y."/>
            <person name="Park H.-Y."/>
        </authorList>
    </citation>
    <scope>NUCLEOTIDE SEQUENCE [LARGE SCALE GENOMIC DNA]</scope>
    <source>
        <strain evidence="10 11">HY-24</strain>
    </source>
</reference>
<keyword evidence="9" id="KW-0812">Transmembrane</keyword>
<evidence type="ECO:0000256" key="5">
    <source>
        <dbReference type="ARBA" id="ARBA00022729"/>
    </source>
</evidence>
<gene>
    <name evidence="10" type="ORF">KDY119_00646</name>
</gene>
<name>A0A5P9Q7V5_9MICO</name>
<dbReference type="PANTHER" id="PTHR11319:SF35">
    <property type="entry name" value="OUTER MEMBRANE PROTEIN PMPC-RELATED"/>
    <property type="match status" value="1"/>
</dbReference>
<dbReference type="SUPFAM" id="SSF51126">
    <property type="entry name" value="Pectin lyase-like"/>
    <property type="match status" value="1"/>
</dbReference>
<dbReference type="InterPro" id="IPR003368">
    <property type="entry name" value="POMP_repeat"/>
</dbReference>
<dbReference type="InterPro" id="IPR011050">
    <property type="entry name" value="Pectin_lyase_fold/virulence"/>
</dbReference>
<evidence type="ECO:0000256" key="4">
    <source>
        <dbReference type="ARBA" id="ARBA00022525"/>
    </source>
</evidence>
<dbReference type="AlphaFoldDB" id="A0A5P9Q7V5"/>
<dbReference type="GO" id="GO:0005576">
    <property type="term" value="C:extracellular region"/>
    <property type="evidence" value="ECO:0007669"/>
    <property type="project" value="UniProtKB-SubCell"/>
</dbReference>
<sequence>MPSRHLRTLSSALALAFWALVLTTVTGSVASAAAICGAPARISLPSAHHVVGHGTAGSCTDDALRSAVANGGYITFDCGSHATIDVSPAITVNDTTVIDGGGKVTLDGLHKNRIVVADNGTTLSVRGLRFVNGAAAQSSDRGVGAGGAVAGQYKSRVEVIDSSFSGNSAGYGGGAVAVNTDSTLTIVGSTFDHNTSWEGGAVYSLLSPLTIMNSTFTSNSVVDKPHAGDGGAIATDGASPFTGGKLELCGLRIAHNTSEHNGGGAYLWTYAPDSIEIRKTTFEDNHARTSNGAGGAARVSVGDYQGRTVGQITISQTTVTSNTSGGNAGGFYLDCAPNCDINNTTFEGNSSATYGGAIFGDGHRDTNVTFANNTAEEQGGAIFGSNFTLNNTVLSGNTSGNQWHLAQACNNTGSGSNVVQWGSGGKDTSKDCAPQVIAKNPKLGKLAANGGPTATMMPAKNSAVLRAGQGCEATDQRGVARTAACDVGAVQRTGAPLRSGSSGSTTGSAEATSGGSGSAGAGTTGGGQAASGGHGSTKAGTGTSKPRTGAGSAATAKASPSPSATPSATPTPTPSASTSPTAATSAAASDVTADGTLGDGAALQASRQAGNATAGSALARHRALVAAVAALVAAGAGVAAWAAVRTRPQGRVHARGARR</sequence>
<keyword evidence="7" id="KW-0998">Cell outer membrane</keyword>
<feature type="transmembrane region" description="Helical" evidence="9">
    <location>
        <begin position="623"/>
        <end position="644"/>
    </location>
</feature>
<protein>
    <submittedName>
        <fullName evidence="10">P17/29C-like protein</fullName>
    </submittedName>
</protein>
<keyword evidence="4" id="KW-0964">Secreted</keyword>
<accession>A0A5P9Q7V5</accession>
<evidence type="ECO:0000256" key="3">
    <source>
        <dbReference type="ARBA" id="ARBA00004613"/>
    </source>
</evidence>
<comment type="subcellular location">
    <subcellularLocation>
        <location evidence="1">Cell envelope</location>
    </subcellularLocation>
    <subcellularLocation>
        <location evidence="2">Cell outer membrane</location>
    </subcellularLocation>
    <subcellularLocation>
        <location evidence="3">Secreted</location>
    </subcellularLocation>
</comment>
<dbReference type="EMBL" id="CP045529">
    <property type="protein sequence ID" value="QFU97152.1"/>
    <property type="molecule type" value="Genomic_DNA"/>
</dbReference>
<evidence type="ECO:0000256" key="1">
    <source>
        <dbReference type="ARBA" id="ARBA00004196"/>
    </source>
</evidence>
<evidence type="ECO:0000256" key="2">
    <source>
        <dbReference type="ARBA" id="ARBA00004442"/>
    </source>
</evidence>
<keyword evidence="6 9" id="KW-0472">Membrane</keyword>
<feature type="compositionally biased region" description="Low complexity" evidence="8">
    <location>
        <begin position="499"/>
        <end position="513"/>
    </location>
</feature>
<dbReference type="PANTHER" id="PTHR11319">
    <property type="entry name" value="G PROTEIN-COUPLED RECEPTOR-RELATED"/>
    <property type="match status" value="1"/>
</dbReference>
<keyword evidence="11" id="KW-1185">Reference proteome</keyword>
<proteinExistence type="predicted"/>
<feature type="compositionally biased region" description="Low complexity" evidence="8">
    <location>
        <begin position="552"/>
        <end position="589"/>
    </location>
</feature>
<feature type="region of interest" description="Disordered" evidence="8">
    <location>
        <begin position="493"/>
        <end position="591"/>
    </location>
</feature>